<dbReference type="PANTHER" id="PTHR11733:SF224">
    <property type="entry name" value="NEPRILYSIN-2"/>
    <property type="match status" value="1"/>
</dbReference>
<keyword evidence="8" id="KW-0482">Metalloprotease</keyword>
<dbReference type="RefSeq" id="XP_050509788.1">
    <property type="nucleotide sequence ID" value="XM_050653831.1"/>
</dbReference>
<dbReference type="Pfam" id="PF05649">
    <property type="entry name" value="Peptidase_M13_N"/>
    <property type="match status" value="1"/>
</dbReference>
<evidence type="ECO:0000256" key="7">
    <source>
        <dbReference type="ARBA" id="ARBA00022833"/>
    </source>
</evidence>
<evidence type="ECO:0008006" key="14">
    <source>
        <dbReference type="Google" id="ProtNLM"/>
    </source>
</evidence>
<evidence type="ECO:0000256" key="9">
    <source>
        <dbReference type="SAM" id="Phobius"/>
    </source>
</evidence>
<evidence type="ECO:0000256" key="2">
    <source>
        <dbReference type="ARBA" id="ARBA00004401"/>
    </source>
</evidence>
<dbReference type="RefSeq" id="XP_050509786.1">
    <property type="nucleotide sequence ID" value="XM_050653829.1"/>
</dbReference>
<dbReference type="GeneID" id="114336678"/>
<dbReference type="RefSeq" id="XP_050509789.1">
    <property type="nucleotide sequence ID" value="XM_050653832.1"/>
</dbReference>
<dbReference type="InterPro" id="IPR024079">
    <property type="entry name" value="MetalloPept_cat_dom_sf"/>
</dbReference>
<feature type="domain" description="Peptidase M13 C-terminal" evidence="10">
    <location>
        <begin position="542"/>
        <end position="749"/>
    </location>
</feature>
<feature type="transmembrane region" description="Helical" evidence="9">
    <location>
        <begin position="29"/>
        <end position="50"/>
    </location>
</feature>
<evidence type="ECO:0000313" key="13">
    <source>
        <dbReference type="Proteomes" id="UP001652700"/>
    </source>
</evidence>
<keyword evidence="6" id="KW-0378">Hydrolase</keyword>
<evidence type="ECO:0000256" key="3">
    <source>
        <dbReference type="ARBA" id="ARBA00007357"/>
    </source>
</evidence>
<protein>
    <recommendedName>
        <fullName evidence="14">Neprilysin-2-like</fullName>
    </recommendedName>
</protein>
<evidence type="ECO:0000256" key="1">
    <source>
        <dbReference type="ARBA" id="ARBA00001947"/>
    </source>
</evidence>
<feature type="domain" description="Peptidase M13 N-terminal" evidence="11">
    <location>
        <begin position="88"/>
        <end position="468"/>
    </location>
</feature>
<dbReference type="EnsemblMetazoa" id="XM_050653834.1">
    <property type="protein sequence ID" value="XP_050509791.1"/>
    <property type="gene ID" value="LOC114336678"/>
</dbReference>
<evidence type="ECO:0000256" key="6">
    <source>
        <dbReference type="ARBA" id="ARBA00022801"/>
    </source>
</evidence>
<proteinExistence type="inferred from homology"/>
<dbReference type="InterPro" id="IPR008753">
    <property type="entry name" value="Peptidase_M13_N"/>
</dbReference>
<accession>A0ABM5KI41</accession>
<dbReference type="RefSeq" id="XP_050509791.1">
    <property type="nucleotide sequence ID" value="XM_050653834.1"/>
</dbReference>
<keyword evidence="7" id="KW-0862">Zinc</keyword>
<dbReference type="Proteomes" id="UP001652700">
    <property type="component" value="Unplaced"/>
</dbReference>
<keyword evidence="13" id="KW-1185">Reference proteome</keyword>
<dbReference type="Gene3D" id="1.10.1380.10">
    <property type="entry name" value="Neutral endopeptidase , domain2"/>
    <property type="match status" value="1"/>
</dbReference>
<dbReference type="Gene3D" id="3.40.390.10">
    <property type="entry name" value="Collagenase (Catalytic Domain)"/>
    <property type="match status" value="1"/>
</dbReference>
<dbReference type="SUPFAM" id="SSF55486">
    <property type="entry name" value="Metalloproteases ('zincins'), catalytic domain"/>
    <property type="match status" value="1"/>
</dbReference>
<evidence type="ECO:0000313" key="12">
    <source>
        <dbReference type="EnsemblMetazoa" id="XP_050509788.1"/>
    </source>
</evidence>
<dbReference type="RefSeq" id="XP_050509787.1">
    <property type="nucleotide sequence ID" value="XM_050653830.1"/>
</dbReference>
<sequence length="750" mass="86807">MQNLKNGAILPSSAEASEHGCSRNKKRKVIIAVCVVGLVLLVAGLFYLGFSGIWTSNRDNVKLETCTNSSCVHAATQILQHIDIRADPCEDFYRFSCGNFLQNTHLLDNRESRSGSRSVEDIAQDEIQSQIREMLERPILREDPKSFNTAKKFYRACMNETAIARQGLKKIKEILEMSVGWPTLHGYNWDDKKFDWMESVHKLRQLGVSSDVFFRVTVEKDDRGANSRYVIGIHDIPYAELKPNHESRDLLLEYMREIAVMFGADREVAIKDANDTLESLDKLGQIEKDSYLVNKTKPQIERRALSELQYKYRDIQWHHYLSGLLTPATNVNYDDEVIIWRIRYVELMETFLAVTSRRSLANIVAWHTIQELIYYLPEEFAQKTQELIERMNRRLVNFKLPRYKTCLIETEKSLGSVLAAAYIQNSFSENKRYKAMEMIANIKAQAEEIITRSEWMDGITKELVIQSLRTSVEKLPSTGDLLNLLEENKSLYAQIRINESEYLEAVLNLRLVQLYREQSKLRNTYEEEPFSELYTVSGVKIHYSPKENQLTFPVGIFGGVYYQNDRPEYMNYGILGSIIAHEVSHIFMRAARGDQAPRELRSWWSPNSLANYDQKLQCISNQYSNFRLTELRQRHLNPAETLDEDMADLAGMKISYDTYINWSHKNGAQPLLPGLKYSPNQLFWISAAIRHCSKYSQEGLERYIANYRTTNTSPQQFRVNGPLQNLNEFAFDFGCPVGSKMNPENKCNVW</sequence>
<dbReference type="EnsemblMetazoa" id="XM_050653831.1">
    <property type="protein sequence ID" value="XP_050509788.1"/>
    <property type="gene ID" value="LOC114336678"/>
</dbReference>
<evidence type="ECO:0000256" key="5">
    <source>
        <dbReference type="ARBA" id="ARBA00022723"/>
    </source>
</evidence>
<dbReference type="EnsemblMetazoa" id="XM_050653833.1">
    <property type="protein sequence ID" value="XP_050509790.1"/>
    <property type="gene ID" value="LOC114336678"/>
</dbReference>
<keyword evidence="5" id="KW-0479">Metal-binding</keyword>
<dbReference type="RefSeq" id="XP_050509790.1">
    <property type="nucleotide sequence ID" value="XM_050653833.1"/>
</dbReference>
<dbReference type="Pfam" id="PF01431">
    <property type="entry name" value="Peptidase_M13"/>
    <property type="match status" value="1"/>
</dbReference>
<reference evidence="12" key="1">
    <citation type="submission" date="2025-05" db="UniProtKB">
        <authorList>
            <consortium name="EnsemblMetazoa"/>
        </authorList>
    </citation>
    <scope>IDENTIFICATION</scope>
</reference>
<dbReference type="EnsemblMetazoa" id="XM_050653829.1">
    <property type="protein sequence ID" value="XP_050509786.1"/>
    <property type="gene ID" value="LOC114336678"/>
</dbReference>
<evidence type="ECO:0000259" key="11">
    <source>
        <dbReference type="Pfam" id="PF05649"/>
    </source>
</evidence>
<dbReference type="EnsemblMetazoa" id="XM_050653830.1">
    <property type="protein sequence ID" value="XP_050509787.1"/>
    <property type="gene ID" value="LOC114336678"/>
</dbReference>
<organism evidence="12 13">
    <name type="scientific">Diabrotica virgifera virgifera</name>
    <name type="common">western corn rootworm</name>
    <dbReference type="NCBI Taxonomy" id="50390"/>
    <lineage>
        <taxon>Eukaryota</taxon>
        <taxon>Metazoa</taxon>
        <taxon>Ecdysozoa</taxon>
        <taxon>Arthropoda</taxon>
        <taxon>Hexapoda</taxon>
        <taxon>Insecta</taxon>
        <taxon>Pterygota</taxon>
        <taxon>Neoptera</taxon>
        <taxon>Endopterygota</taxon>
        <taxon>Coleoptera</taxon>
        <taxon>Polyphaga</taxon>
        <taxon>Cucujiformia</taxon>
        <taxon>Chrysomeloidea</taxon>
        <taxon>Chrysomelidae</taxon>
        <taxon>Galerucinae</taxon>
        <taxon>Diabroticina</taxon>
        <taxon>Diabroticites</taxon>
        <taxon>Diabrotica</taxon>
    </lineage>
</organism>
<keyword evidence="9" id="KW-0472">Membrane</keyword>
<dbReference type="PANTHER" id="PTHR11733">
    <property type="entry name" value="ZINC METALLOPROTEASE FAMILY M13 NEPRILYSIN-RELATED"/>
    <property type="match status" value="1"/>
</dbReference>
<dbReference type="CDD" id="cd08662">
    <property type="entry name" value="M13"/>
    <property type="match status" value="1"/>
</dbReference>
<keyword evidence="9" id="KW-1133">Transmembrane helix</keyword>
<evidence type="ECO:0000259" key="10">
    <source>
        <dbReference type="Pfam" id="PF01431"/>
    </source>
</evidence>
<dbReference type="EnsemblMetazoa" id="XM_050653832.1">
    <property type="protein sequence ID" value="XP_050509789.1"/>
    <property type="gene ID" value="LOC114336678"/>
</dbReference>
<dbReference type="InterPro" id="IPR042089">
    <property type="entry name" value="Peptidase_M13_dom_2"/>
</dbReference>
<comment type="cofactor">
    <cofactor evidence="1">
        <name>Zn(2+)</name>
        <dbReference type="ChEBI" id="CHEBI:29105"/>
    </cofactor>
</comment>
<comment type="similarity">
    <text evidence="3">Belongs to the peptidase M13 family.</text>
</comment>
<evidence type="ECO:0000256" key="8">
    <source>
        <dbReference type="ARBA" id="ARBA00023049"/>
    </source>
</evidence>
<dbReference type="InterPro" id="IPR000718">
    <property type="entry name" value="Peptidase_M13"/>
</dbReference>
<name>A0ABM5KI41_DIAVI</name>
<comment type="subcellular location">
    <subcellularLocation>
        <location evidence="2">Cell membrane</location>
        <topology evidence="2">Single-pass type II membrane protein</topology>
    </subcellularLocation>
</comment>
<keyword evidence="4" id="KW-0645">Protease</keyword>
<evidence type="ECO:0000256" key="4">
    <source>
        <dbReference type="ARBA" id="ARBA00022670"/>
    </source>
</evidence>
<keyword evidence="9" id="KW-0812">Transmembrane</keyword>
<dbReference type="InterPro" id="IPR018497">
    <property type="entry name" value="Peptidase_M13_C"/>
</dbReference>
<dbReference type="PROSITE" id="PS51885">
    <property type="entry name" value="NEPRILYSIN"/>
    <property type="match status" value="1"/>
</dbReference>
<dbReference type="PRINTS" id="PR00786">
    <property type="entry name" value="NEPRILYSIN"/>
</dbReference>